<reference evidence="1" key="1">
    <citation type="submission" date="2021-01" db="EMBL/GenBank/DDBJ databases">
        <authorList>
            <person name="Corre E."/>
            <person name="Pelletier E."/>
            <person name="Niang G."/>
            <person name="Scheremetjew M."/>
            <person name="Finn R."/>
            <person name="Kale V."/>
            <person name="Holt S."/>
            <person name="Cochrane G."/>
            <person name="Meng A."/>
            <person name="Brown T."/>
            <person name="Cohen L."/>
        </authorList>
    </citation>
    <scope>NUCLEOTIDE SEQUENCE</scope>
    <source>
        <strain evidence="1">SAG 36.94</strain>
    </source>
</reference>
<evidence type="ECO:0000313" key="1">
    <source>
        <dbReference type="EMBL" id="CAD9236748.1"/>
    </source>
</evidence>
<organism evidence="1">
    <name type="scientific">Compsopogon caeruleus</name>
    <dbReference type="NCBI Taxonomy" id="31354"/>
    <lineage>
        <taxon>Eukaryota</taxon>
        <taxon>Rhodophyta</taxon>
        <taxon>Compsopogonophyceae</taxon>
        <taxon>Compsopogonales</taxon>
        <taxon>Compsopogonaceae</taxon>
        <taxon>Compsopogon</taxon>
    </lineage>
</organism>
<sequence>MGPEVDGETTVESERVVGRGEVGVGGEAVASKAALLNLPRLYIVDSDMTTGWAQEVFSLPHNAIRRELIDLYTILGAVYKRNARTAREEDEKFSHWWSVFSAFVEEYFDIEARILLPLIGPAEEDPVHKQDIAVLMYQMEDARIKLVKKLREVNEVVEKLFVLPMKDVFPLLCKALDHFVPMLLDYFIEEEDVLPSYILGFHSLVMKDVILQKMADFVLVGREPQLFIVMLSAWMDDKEQLSNWKKKALRGYNRFINFQRWESKYLRTHKKIVEDFHGSVLRNSRLRSSRLRSSGLRSRSGLIRSGGLGRRSRGWSRF</sequence>
<proteinExistence type="predicted"/>
<evidence type="ECO:0008006" key="2">
    <source>
        <dbReference type="Google" id="ProtNLM"/>
    </source>
</evidence>
<accession>A0A7S1XGN0</accession>
<protein>
    <recommendedName>
        <fullName evidence="2">Hemerythrin-like domain-containing protein</fullName>
    </recommendedName>
</protein>
<gene>
    <name evidence="1" type="ORF">CCAE0312_LOCUS8845</name>
</gene>
<dbReference type="AlphaFoldDB" id="A0A7S1XGN0"/>
<name>A0A7S1XGN0_9RHOD</name>
<dbReference type="EMBL" id="HBGH01015939">
    <property type="protein sequence ID" value="CAD9236748.1"/>
    <property type="molecule type" value="Transcribed_RNA"/>
</dbReference>